<name>A0A0G1DTJ5_9BACT</name>
<protein>
    <submittedName>
        <fullName evidence="1">Uncharacterized protein</fullName>
    </submittedName>
</protein>
<sequence>MSFQEYGKPKYGNIVTQTPKTKSIRALRMDVLYQQAEINAKAF</sequence>
<gene>
    <name evidence="1" type="ORF">UV76_C0004G0002</name>
</gene>
<dbReference type="Proteomes" id="UP000034646">
    <property type="component" value="Unassembled WGS sequence"/>
</dbReference>
<organism evidence="1 2">
    <name type="scientific">Candidatus Nomurabacteria bacterium GW2011_GWA2_43_15</name>
    <dbReference type="NCBI Taxonomy" id="1618738"/>
    <lineage>
        <taxon>Bacteria</taxon>
        <taxon>Candidatus Nomuraibacteriota</taxon>
    </lineage>
</organism>
<accession>A0A0G1DTJ5</accession>
<comment type="caution">
    <text evidence="1">The sequence shown here is derived from an EMBL/GenBank/DDBJ whole genome shotgun (WGS) entry which is preliminary data.</text>
</comment>
<proteinExistence type="predicted"/>
<evidence type="ECO:0000313" key="1">
    <source>
        <dbReference type="EMBL" id="KKT00970.1"/>
    </source>
</evidence>
<dbReference type="AlphaFoldDB" id="A0A0G1DTJ5"/>
<evidence type="ECO:0000313" key="2">
    <source>
        <dbReference type="Proteomes" id="UP000034646"/>
    </source>
</evidence>
<reference evidence="1 2" key="1">
    <citation type="journal article" date="2015" name="Nature">
        <title>rRNA introns, odd ribosomes, and small enigmatic genomes across a large radiation of phyla.</title>
        <authorList>
            <person name="Brown C.T."/>
            <person name="Hug L.A."/>
            <person name="Thomas B.C."/>
            <person name="Sharon I."/>
            <person name="Castelle C.J."/>
            <person name="Singh A."/>
            <person name="Wilkins M.J."/>
            <person name="Williams K.H."/>
            <person name="Banfield J.F."/>
        </authorList>
    </citation>
    <scope>NUCLEOTIDE SEQUENCE [LARGE SCALE GENOMIC DNA]</scope>
</reference>
<dbReference type="EMBL" id="LCFS01000004">
    <property type="protein sequence ID" value="KKT00970.1"/>
    <property type="molecule type" value="Genomic_DNA"/>
</dbReference>